<dbReference type="InterPro" id="IPR000868">
    <property type="entry name" value="Isochorismatase-like_dom"/>
</dbReference>
<dbReference type="InterPro" id="IPR036380">
    <property type="entry name" value="Isochorismatase-like_sf"/>
</dbReference>
<evidence type="ECO:0000313" key="3">
    <source>
        <dbReference type="Proteomes" id="UP001175147"/>
    </source>
</evidence>
<dbReference type="InterPro" id="IPR050993">
    <property type="entry name" value="Isochorismatase_domain"/>
</dbReference>
<dbReference type="Pfam" id="PF00857">
    <property type="entry name" value="Isochorismatase"/>
    <property type="match status" value="1"/>
</dbReference>
<evidence type="ECO:0000259" key="1">
    <source>
        <dbReference type="Pfam" id="PF00857"/>
    </source>
</evidence>
<dbReference type="EMBL" id="JAUPBM010000116">
    <property type="protein sequence ID" value="MDO7020917.1"/>
    <property type="molecule type" value="Genomic_DNA"/>
</dbReference>
<organism evidence="2 3">
    <name type="scientific">Brachyspira innocens</name>
    <dbReference type="NCBI Taxonomy" id="13264"/>
    <lineage>
        <taxon>Bacteria</taxon>
        <taxon>Pseudomonadati</taxon>
        <taxon>Spirochaetota</taxon>
        <taxon>Spirochaetia</taxon>
        <taxon>Brachyspirales</taxon>
        <taxon>Brachyspiraceae</taxon>
        <taxon>Brachyspira</taxon>
    </lineage>
</organism>
<dbReference type="Proteomes" id="UP001175147">
    <property type="component" value="Unassembled WGS sequence"/>
</dbReference>
<dbReference type="Gene3D" id="3.40.50.850">
    <property type="entry name" value="Isochorismatase-like"/>
    <property type="match status" value="1"/>
</dbReference>
<dbReference type="RefSeq" id="WP_020005078.1">
    <property type="nucleotide sequence ID" value="NZ_JAUPBL010000021.1"/>
</dbReference>
<dbReference type="CDD" id="cd01012">
    <property type="entry name" value="YcaC_related"/>
    <property type="match status" value="1"/>
</dbReference>
<dbReference type="GO" id="GO:0016787">
    <property type="term" value="F:hydrolase activity"/>
    <property type="evidence" value="ECO:0007669"/>
    <property type="project" value="UniProtKB-KW"/>
</dbReference>
<dbReference type="PANTHER" id="PTHR14119">
    <property type="entry name" value="HYDROLASE"/>
    <property type="match status" value="1"/>
</dbReference>
<reference evidence="2" key="1">
    <citation type="submission" date="2023-07" db="EMBL/GenBank/DDBJ databases">
        <title>Mucosal microbiota of week-old chicken and adult hens.</title>
        <authorList>
            <person name="Volf J."/>
            <person name="Karasova D."/>
            <person name="Crhanova M."/>
            <person name="Faldynova M."/>
            <person name="Prikrylova H."/>
            <person name="Zeman M."/>
            <person name="Babak V."/>
            <person name="Rajova J."/>
            <person name="Rychlik I."/>
        </authorList>
    </citation>
    <scope>NUCLEOTIDE SEQUENCE</scope>
    <source>
        <strain evidence="2">ET902</strain>
    </source>
</reference>
<dbReference type="PANTHER" id="PTHR14119:SF3">
    <property type="entry name" value="ISOCHORISMATASE DOMAIN-CONTAINING PROTEIN 2"/>
    <property type="match status" value="1"/>
</dbReference>
<comment type="caution">
    <text evidence="2">The sequence shown here is derived from an EMBL/GenBank/DDBJ whole genome shotgun (WGS) entry which is preliminary data.</text>
</comment>
<proteinExistence type="predicted"/>
<evidence type="ECO:0000313" key="2">
    <source>
        <dbReference type="EMBL" id="MDO7020917.1"/>
    </source>
</evidence>
<dbReference type="SUPFAM" id="SSF52499">
    <property type="entry name" value="Isochorismatase-like hydrolases"/>
    <property type="match status" value="1"/>
</dbReference>
<gene>
    <name evidence="2" type="ORF">Q5M86_09040</name>
</gene>
<sequence>MKLMNKPILDKEDSLYICIDLQSKIIPTMSDIDPLIKNTNILLRTADIYNIPVLVTEQYPKGLGATDERIVFPKDYKLFAKDYFSIFGTEDFVKEFNSFDKKNIIVFGIETHVCVYYSVLHLIDNGYNVYVVADACSSRTKENKHIALEQMRKIGANIVSTEMILFWHIEHSKVDCFKELSKLLKE</sequence>
<name>A0ABT8YYF0_9SPIR</name>
<feature type="domain" description="Isochorismatase-like" evidence="1">
    <location>
        <begin position="16"/>
        <end position="162"/>
    </location>
</feature>
<protein>
    <submittedName>
        <fullName evidence="2">Hydrolase</fullName>
    </submittedName>
</protein>
<accession>A0ABT8YYF0</accession>
<keyword evidence="3" id="KW-1185">Reference proteome</keyword>
<keyword evidence="2" id="KW-0378">Hydrolase</keyword>